<protein>
    <submittedName>
        <fullName evidence="1">Predicted protein</fullName>
    </submittedName>
</protein>
<sequence>MDHDFWVTAAPESYRVEYKAWWAADLVNPIAAFHSTENDTLSEQSVHALQQTYGYMAFNNNKFGILTNWKHALFLRRAETPDRKTLEYYLVELNRAGWLSMLKVFVGMVLLAEDDWFYPCPTLFPAPLNLSFGTSPAAWKNRRAAVAVAGGYSMQPVNGAYQRRPIDFHLCCLDPRSARPRVDGCVVTATLLSQSAGFPDLNVVCKIADALHSADAASSLNDEACTYAALQDLQGKVIPTLHGFYEVWGILQFLALEPVGNAIPEDEQIDQTLRTEMKAALRHIHNAGYLHGDIARRNFCRTDSGDIFLVDLERCQPSGDPSELDREMDKVDRL</sequence>
<proteinExistence type="predicted"/>
<dbReference type="OrthoDB" id="3182995at2759"/>
<gene>
    <name evidence="1" type="ORF">LACBIDRAFT_309062</name>
</gene>
<dbReference type="AlphaFoldDB" id="B0CVG2"/>
<dbReference type="PANTHER" id="PTHR37171">
    <property type="entry name" value="SERINE/THREONINE-PROTEIN KINASE YRZF-RELATED"/>
    <property type="match status" value="1"/>
</dbReference>
<dbReference type="InterPro" id="IPR011009">
    <property type="entry name" value="Kinase-like_dom_sf"/>
</dbReference>
<dbReference type="SUPFAM" id="SSF56112">
    <property type="entry name" value="Protein kinase-like (PK-like)"/>
    <property type="match status" value="1"/>
</dbReference>
<dbReference type="KEGG" id="lbc:LACBIDRAFT_309062"/>
<dbReference type="RefSeq" id="XP_001875824.1">
    <property type="nucleotide sequence ID" value="XM_001875789.1"/>
</dbReference>
<evidence type="ECO:0000313" key="2">
    <source>
        <dbReference type="Proteomes" id="UP000001194"/>
    </source>
</evidence>
<dbReference type="PANTHER" id="PTHR37171:SF1">
    <property type="entry name" value="SERINE_THREONINE-PROTEIN KINASE YRZF-RELATED"/>
    <property type="match status" value="1"/>
</dbReference>
<evidence type="ECO:0000313" key="1">
    <source>
        <dbReference type="EMBL" id="EDR13326.1"/>
    </source>
</evidence>
<dbReference type="GeneID" id="6071680"/>
<reference evidence="1 2" key="1">
    <citation type="journal article" date="2008" name="Nature">
        <title>The genome of Laccaria bicolor provides insights into mycorrhizal symbiosis.</title>
        <authorList>
            <person name="Martin F."/>
            <person name="Aerts A."/>
            <person name="Ahren D."/>
            <person name="Brun A."/>
            <person name="Danchin E.G.J."/>
            <person name="Duchaussoy F."/>
            <person name="Gibon J."/>
            <person name="Kohler A."/>
            <person name="Lindquist E."/>
            <person name="Pereda V."/>
            <person name="Salamov A."/>
            <person name="Shapiro H.J."/>
            <person name="Wuyts J."/>
            <person name="Blaudez D."/>
            <person name="Buee M."/>
            <person name="Brokstein P."/>
            <person name="Canbaeck B."/>
            <person name="Cohen D."/>
            <person name="Courty P.E."/>
            <person name="Coutinho P.M."/>
            <person name="Delaruelle C."/>
            <person name="Detter J.C."/>
            <person name="Deveau A."/>
            <person name="DiFazio S."/>
            <person name="Duplessis S."/>
            <person name="Fraissinet-Tachet L."/>
            <person name="Lucic E."/>
            <person name="Frey-Klett P."/>
            <person name="Fourrey C."/>
            <person name="Feussner I."/>
            <person name="Gay G."/>
            <person name="Grimwood J."/>
            <person name="Hoegger P.J."/>
            <person name="Jain P."/>
            <person name="Kilaru S."/>
            <person name="Labbe J."/>
            <person name="Lin Y.C."/>
            <person name="Legue V."/>
            <person name="Le Tacon F."/>
            <person name="Marmeisse R."/>
            <person name="Melayah D."/>
            <person name="Montanini B."/>
            <person name="Muratet M."/>
            <person name="Nehls U."/>
            <person name="Niculita-Hirzel H."/>
            <person name="Oudot-Le Secq M.P."/>
            <person name="Peter M."/>
            <person name="Quesneville H."/>
            <person name="Rajashekar B."/>
            <person name="Reich M."/>
            <person name="Rouhier N."/>
            <person name="Schmutz J."/>
            <person name="Yin T."/>
            <person name="Chalot M."/>
            <person name="Henrissat B."/>
            <person name="Kuees U."/>
            <person name="Lucas S."/>
            <person name="Van de Peer Y."/>
            <person name="Podila G.K."/>
            <person name="Polle A."/>
            <person name="Pukkila P.J."/>
            <person name="Richardson P.M."/>
            <person name="Rouze P."/>
            <person name="Sanders I.R."/>
            <person name="Stajich J.E."/>
            <person name="Tunlid A."/>
            <person name="Tuskan G."/>
            <person name="Grigoriev I.V."/>
        </authorList>
    </citation>
    <scope>NUCLEOTIDE SEQUENCE [LARGE SCALE GENOMIC DNA]</scope>
    <source>
        <strain evidence="2">S238N-H82 / ATCC MYA-4686</strain>
    </source>
</reference>
<keyword evidence="2" id="KW-1185">Reference proteome</keyword>
<dbReference type="HOGENOM" id="CLU_047433_0_0_1"/>
<dbReference type="EMBL" id="DS547093">
    <property type="protein sequence ID" value="EDR13326.1"/>
    <property type="molecule type" value="Genomic_DNA"/>
</dbReference>
<dbReference type="STRING" id="486041.B0CVG2"/>
<name>B0CVG2_LACBS</name>
<accession>B0CVG2</accession>
<dbReference type="Proteomes" id="UP000001194">
    <property type="component" value="Unassembled WGS sequence"/>
</dbReference>
<dbReference type="InParanoid" id="B0CVG2"/>
<dbReference type="InterPro" id="IPR052396">
    <property type="entry name" value="Meiotic_Drive_Suppr_Kinase"/>
</dbReference>
<organism evidence="2">
    <name type="scientific">Laccaria bicolor (strain S238N-H82 / ATCC MYA-4686)</name>
    <name type="common">Bicoloured deceiver</name>
    <name type="synonym">Laccaria laccata var. bicolor</name>
    <dbReference type="NCBI Taxonomy" id="486041"/>
    <lineage>
        <taxon>Eukaryota</taxon>
        <taxon>Fungi</taxon>
        <taxon>Dikarya</taxon>
        <taxon>Basidiomycota</taxon>
        <taxon>Agaricomycotina</taxon>
        <taxon>Agaricomycetes</taxon>
        <taxon>Agaricomycetidae</taxon>
        <taxon>Agaricales</taxon>
        <taxon>Agaricineae</taxon>
        <taxon>Hydnangiaceae</taxon>
        <taxon>Laccaria</taxon>
    </lineage>
</organism>